<feature type="transmembrane region" description="Helical" evidence="6">
    <location>
        <begin position="21"/>
        <end position="45"/>
    </location>
</feature>
<dbReference type="InterPro" id="IPR050739">
    <property type="entry name" value="MFP"/>
</dbReference>
<name>A0ABU7RYG0_9ACTN</name>
<comment type="caution">
    <text evidence="7">The sequence shown here is derived from an EMBL/GenBank/DDBJ whole genome shotgun (WGS) entry which is preliminary data.</text>
</comment>
<protein>
    <submittedName>
        <fullName evidence="7">HlyD family efflux transporter periplasmic adaptor subunit</fullName>
    </submittedName>
</protein>
<keyword evidence="8" id="KW-1185">Reference proteome</keyword>
<sequence length="269" mass="28895">MKYRRQALRRLEAPEQLDEAVRLAGVPTWLTAVALTLAVVFAAGWSTTTEVRRVVEAAGVLIHSGGVSPLDAVEGGQVMEVWGALNHRVAKGTPLYSLRSADQRIVIVNAPWDAYVVTWMISEGQLLQPGTRIADMERLDSPDDNLQAVVYVAASSAPLLRPGNQVEVIAESVPSTIFGNLRGTVATVGAFPETEESLRAFLGSGADVRRLLAGGSVIRVAVPLEPDPDSPTGLKWSKQSPPFQLNSVSAVTASFTVAVEHPIDWLLKR</sequence>
<keyword evidence="4 6" id="KW-1133">Transmembrane helix</keyword>
<evidence type="ECO:0000313" key="7">
    <source>
        <dbReference type="EMBL" id="MEE6261567.1"/>
    </source>
</evidence>
<comment type="similarity">
    <text evidence="2">Belongs to the membrane fusion protein (MFP) (TC 8.A.1) family.</text>
</comment>
<gene>
    <name evidence="7" type="ORF">V1633_24070</name>
</gene>
<dbReference type="RefSeq" id="WP_331216650.1">
    <property type="nucleotide sequence ID" value="NZ_JAZGQK010000021.1"/>
</dbReference>
<evidence type="ECO:0000256" key="5">
    <source>
        <dbReference type="ARBA" id="ARBA00023136"/>
    </source>
</evidence>
<evidence type="ECO:0000256" key="3">
    <source>
        <dbReference type="ARBA" id="ARBA00022692"/>
    </source>
</evidence>
<evidence type="ECO:0000256" key="4">
    <source>
        <dbReference type="ARBA" id="ARBA00022989"/>
    </source>
</evidence>
<reference evidence="7 8" key="1">
    <citation type="submission" date="2024-01" db="EMBL/GenBank/DDBJ databases">
        <title>Genome insights into Plantactinospora sonchi sp. nov.</title>
        <authorList>
            <person name="Wang L."/>
        </authorList>
    </citation>
    <scope>NUCLEOTIDE SEQUENCE [LARGE SCALE GENOMIC DNA]</scope>
    <source>
        <strain evidence="7 8">NEAU-QY2</strain>
    </source>
</reference>
<accession>A0ABU7RYG0</accession>
<evidence type="ECO:0000256" key="2">
    <source>
        <dbReference type="ARBA" id="ARBA00009477"/>
    </source>
</evidence>
<proteinExistence type="inferred from homology"/>
<dbReference type="PANTHER" id="PTHR30386:SF26">
    <property type="entry name" value="TRANSPORT PROTEIN COMB"/>
    <property type="match status" value="1"/>
</dbReference>
<evidence type="ECO:0000256" key="1">
    <source>
        <dbReference type="ARBA" id="ARBA00004167"/>
    </source>
</evidence>
<keyword evidence="3 6" id="KW-0812">Transmembrane</keyword>
<keyword evidence="5 6" id="KW-0472">Membrane</keyword>
<dbReference type="EMBL" id="JAZGQK010000021">
    <property type="protein sequence ID" value="MEE6261567.1"/>
    <property type="molecule type" value="Genomic_DNA"/>
</dbReference>
<organism evidence="7 8">
    <name type="scientific">Plantactinospora sonchi</name>
    <dbReference type="NCBI Taxonomy" id="1544735"/>
    <lineage>
        <taxon>Bacteria</taxon>
        <taxon>Bacillati</taxon>
        <taxon>Actinomycetota</taxon>
        <taxon>Actinomycetes</taxon>
        <taxon>Micromonosporales</taxon>
        <taxon>Micromonosporaceae</taxon>
        <taxon>Plantactinospora</taxon>
    </lineage>
</organism>
<comment type="subcellular location">
    <subcellularLocation>
        <location evidence="1">Membrane</location>
        <topology evidence="1">Single-pass membrane protein</topology>
    </subcellularLocation>
</comment>
<evidence type="ECO:0000256" key="6">
    <source>
        <dbReference type="SAM" id="Phobius"/>
    </source>
</evidence>
<dbReference type="Proteomes" id="UP001332243">
    <property type="component" value="Unassembled WGS sequence"/>
</dbReference>
<evidence type="ECO:0000313" key="8">
    <source>
        <dbReference type="Proteomes" id="UP001332243"/>
    </source>
</evidence>
<dbReference type="PANTHER" id="PTHR30386">
    <property type="entry name" value="MEMBRANE FUSION SUBUNIT OF EMRAB-TOLC MULTIDRUG EFFLUX PUMP"/>
    <property type="match status" value="1"/>
</dbReference>